<organism evidence="2 3">
    <name type="scientific">Marinospirillum alkalitolerans</name>
    <dbReference type="NCBI Taxonomy" id="3123374"/>
    <lineage>
        <taxon>Bacteria</taxon>
        <taxon>Pseudomonadati</taxon>
        <taxon>Pseudomonadota</taxon>
        <taxon>Gammaproteobacteria</taxon>
        <taxon>Oceanospirillales</taxon>
        <taxon>Oceanospirillaceae</taxon>
        <taxon>Marinospirillum</taxon>
    </lineage>
</organism>
<dbReference type="EMBL" id="JBANFI010000003">
    <property type="protein sequence ID" value="MFK7160742.1"/>
    <property type="molecule type" value="Genomic_DNA"/>
</dbReference>
<proteinExistence type="predicted"/>
<dbReference type="PROSITE" id="PS51782">
    <property type="entry name" value="LYSM"/>
    <property type="match status" value="1"/>
</dbReference>
<dbReference type="InterPro" id="IPR052196">
    <property type="entry name" value="Bact_Kbp"/>
</dbReference>
<dbReference type="SMART" id="SM00257">
    <property type="entry name" value="LysM"/>
    <property type="match status" value="1"/>
</dbReference>
<dbReference type="InterPro" id="IPR036779">
    <property type="entry name" value="LysM_dom_sf"/>
</dbReference>
<keyword evidence="3" id="KW-1185">Reference proteome</keyword>
<dbReference type="PANTHER" id="PTHR34700">
    <property type="entry name" value="POTASSIUM BINDING PROTEIN KBP"/>
    <property type="match status" value="1"/>
</dbReference>
<dbReference type="Gene3D" id="3.10.350.10">
    <property type="entry name" value="LysM domain"/>
    <property type="match status" value="1"/>
</dbReference>
<evidence type="ECO:0000259" key="1">
    <source>
        <dbReference type="PROSITE" id="PS51782"/>
    </source>
</evidence>
<name>A0ABW8PWS5_9GAMM</name>
<sequence>MQLMQQADISDQFARMQVRLVQFLLLLLLSGLLMGQLRAEALVIREDAPRVYEVKRGDSLWAIAERFLDDPWMWPQLWHANPGVANPHLIYPGDVIELLDRENRLRLRPRLRLLTLQEPIPFLPLDQIQAFINGDIMIDRPEFEDALYIVGFDDARTLGANGDRVHVLGEVTSDERYYTVYRHLEQLRDPETRRALGFKARAIGTARMVEAGSTSVLELVDTSQEIRVGDRLLPFAPSSFTEGLQPQLPAQPVHGRVLRALNPDIQRIGSFEPVILSGGHDQLRPGEMFEVMAPGRRLRHPQTGEVVFAADRVRGTVMVYRVFDQVSFALVMQSKEPIQPGDDFRQAARLPQMR</sequence>
<dbReference type="RefSeq" id="WP_405338745.1">
    <property type="nucleotide sequence ID" value="NZ_JBANFI010000003.1"/>
</dbReference>
<comment type="caution">
    <text evidence="2">The sequence shown here is derived from an EMBL/GenBank/DDBJ whole genome shotgun (WGS) entry which is preliminary data.</text>
</comment>
<dbReference type="InterPro" id="IPR018392">
    <property type="entry name" value="LysM"/>
</dbReference>
<feature type="domain" description="LysM" evidence="1">
    <location>
        <begin position="50"/>
        <end position="98"/>
    </location>
</feature>
<dbReference type="Proteomes" id="UP001621714">
    <property type="component" value="Unassembled WGS sequence"/>
</dbReference>
<dbReference type="PANTHER" id="PTHR34700:SF4">
    <property type="entry name" value="PHAGE-LIKE ELEMENT PBSX PROTEIN XKDP"/>
    <property type="match status" value="1"/>
</dbReference>
<protein>
    <submittedName>
        <fullName evidence="2">LysM domain-containing protein</fullName>
    </submittedName>
</protein>
<accession>A0ABW8PWS5</accession>
<dbReference type="SUPFAM" id="SSF54106">
    <property type="entry name" value="LysM domain"/>
    <property type="match status" value="1"/>
</dbReference>
<evidence type="ECO:0000313" key="2">
    <source>
        <dbReference type="EMBL" id="MFK7160742.1"/>
    </source>
</evidence>
<dbReference type="CDD" id="cd00118">
    <property type="entry name" value="LysM"/>
    <property type="match status" value="1"/>
</dbReference>
<evidence type="ECO:0000313" key="3">
    <source>
        <dbReference type="Proteomes" id="UP001621714"/>
    </source>
</evidence>
<gene>
    <name evidence="2" type="ORF">V6U78_06790</name>
</gene>
<reference evidence="2 3" key="1">
    <citation type="submission" date="2024-02" db="EMBL/GenBank/DDBJ databases">
        <title>Marinospirillum sp. MEB 164 isolated from Lonar lake sediment.</title>
        <authorList>
            <person name="Joshi A."/>
            <person name="Thite S."/>
        </authorList>
    </citation>
    <scope>NUCLEOTIDE SEQUENCE [LARGE SCALE GENOMIC DNA]</scope>
    <source>
        <strain evidence="2 3">MEB164</strain>
    </source>
</reference>
<dbReference type="Pfam" id="PF01476">
    <property type="entry name" value="LysM"/>
    <property type="match status" value="1"/>
</dbReference>